<dbReference type="PANTHER" id="PTHR42830">
    <property type="entry name" value="OSMOTICALLY INDUCIBLE FAMILY PROTEIN"/>
    <property type="match status" value="1"/>
</dbReference>
<dbReference type="InterPro" id="IPR015946">
    <property type="entry name" value="KH_dom-like_a/b"/>
</dbReference>
<evidence type="ECO:0000313" key="1">
    <source>
        <dbReference type="EMBL" id="MFC3196511.1"/>
    </source>
</evidence>
<proteinExistence type="predicted"/>
<sequence length="88" mass="9504">MNIQKQATAVWNGTIKDGKGHLTSQSGVLKQAPYTFVSRFQNGSGTNPEELMAAAHAGCFTVDCKNRWNHGRRISGNGTIGRKNLSGK</sequence>
<dbReference type="InterPro" id="IPR052707">
    <property type="entry name" value="OsmC_Ohr_Peroxiredoxin"/>
</dbReference>
<name>A0ABV7JIE2_9SPHI</name>
<gene>
    <name evidence="1" type="ORF">ACFOET_02675</name>
</gene>
<dbReference type="PANTHER" id="PTHR42830:SF1">
    <property type="entry name" value="OSMOTICALLY INDUCIBLE FAMILY PROTEIN"/>
    <property type="match status" value="1"/>
</dbReference>
<dbReference type="SUPFAM" id="SSF82784">
    <property type="entry name" value="OsmC-like"/>
    <property type="match status" value="1"/>
</dbReference>
<dbReference type="Gene3D" id="3.30.300.20">
    <property type="match status" value="1"/>
</dbReference>
<accession>A0ABV7JIE2</accession>
<dbReference type="InterPro" id="IPR036102">
    <property type="entry name" value="OsmC/Ohrsf"/>
</dbReference>
<dbReference type="NCBIfam" id="TIGR03562">
    <property type="entry name" value="osmo_induc_OsmC"/>
    <property type="match status" value="1"/>
</dbReference>
<evidence type="ECO:0000313" key="2">
    <source>
        <dbReference type="Proteomes" id="UP001595526"/>
    </source>
</evidence>
<dbReference type="EMBL" id="JBHRTA010000008">
    <property type="protein sequence ID" value="MFC3196511.1"/>
    <property type="molecule type" value="Genomic_DNA"/>
</dbReference>
<organism evidence="1 2">
    <name type="scientific">Parapedobacter deserti</name>
    <dbReference type="NCBI Taxonomy" id="1912957"/>
    <lineage>
        <taxon>Bacteria</taxon>
        <taxon>Pseudomonadati</taxon>
        <taxon>Bacteroidota</taxon>
        <taxon>Sphingobacteriia</taxon>
        <taxon>Sphingobacteriales</taxon>
        <taxon>Sphingobacteriaceae</taxon>
        <taxon>Parapedobacter</taxon>
    </lineage>
</organism>
<dbReference type="Proteomes" id="UP001595526">
    <property type="component" value="Unassembled WGS sequence"/>
</dbReference>
<keyword evidence="2" id="KW-1185">Reference proteome</keyword>
<comment type="caution">
    <text evidence="1">The sequence shown here is derived from an EMBL/GenBank/DDBJ whole genome shotgun (WGS) entry which is preliminary data.</text>
</comment>
<reference evidence="2" key="1">
    <citation type="journal article" date="2019" name="Int. J. Syst. Evol. Microbiol.">
        <title>The Global Catalogue of Microorganisms (GCM) 10K type strain sequencing project: providing services to taxonomists for standard genome sequencing and annotation.</title>
        <authorList>
            <consortium name="The Broad Institute Genomics Platform"/>
            <consortium name="The Broad Institute Genome Sequencing Center for Infectious Disease"/>
            <person name="Wu L."/>
            <person name="Ma J."/>
        </authorList>
    </citation>
    <scope>NUCLEOTIDE SEQUENCE [LARGE SCALE GENOMIC DNA]</scope>
    <source>
        <strain evidence="2">KCTC 52416</strain>
    </source>
</reference>
<dbReference type="InterPro" id="IPR019904">
    <property type="entry name" value="Peroxiredoxin_OsmC"/>
</dbReference>
<dbReference type="RefSeq" id="WP_379019294.1">
    <property type="nucleotide sequence ID" value="NZ_JBHRTA010000008.1"/>
</dbReference>
<protein>
    <submittedName>
        <fullName evidence="1">OsmC family peroxiredoxin</fullName>
    </submittedName>
</protein>